<protein>
    <submittedName>
        <fullName evidence="2">Expressed conserved protein</fullName>
    </submittedName>
</protein>
<dbReference type="EMBL" id="LN902841">
    <property type="protein sequence ID" value="CDS41420.1"/>
    <property type="molecule type" value="Genomic_DNA"/>
</dbReference>
<dbReference type="Proteomes" id="UP000017246">
    <property type="component" value="Unassembled WGS sequence"/>
</dbReference>
<dbReference type="OMA" id="HGKHSCK"/>
<feature type="region of interest" description="Disordered" evidence="1">
    <location>
        <begin position="1"/>
        <end position="141"/>
    </location>
</feature>
<feature type="compositionally biased region" description="Basic and acidic residues" evidence="1">
    <location>
        <begin position="28"/>
        <end position="40"/>
    </location>
</feature>
<evidence type="ECO:0000313" key="2">
    <source>
        <dbReference type="EMBL" id="CDS41420.1"/>
    </source>
</evidence>
<proteinExistence type="predicted"/>
<reference evidence="2" key="1">
    <citation type="journal article" date="2013" name="Nature">
        <title>The genomes of four tapeworm species reveal adaptations to parasitism.</title>
        <authorList>
            <person name="Tsai I.J."/>
            <person name="Zarowiecki M."/>
            <person name="Holroyd N."/>
            <person name="Garciarrubio A."/>
            <person name="Sanchez-Flores A."/>
            <person name="Brooks K.L."/>
            <person name="Tracey A."/>
            <person name="Bobes R.J."/>
            <person name="Fragoso G."/>
            <person name="Sciutto E."/>
            <person name="Aslett M."/>
            <person name="Beasley H."/>
            <person name="Bennett H.M."/>
            <person name="Cai J."/>
            <person name="Camicia F."/>
            <person name="Clark R."/>
            <person name="Cucher M."/>
            <person name="De Silva N."/>
            <person name="Day T.A."/>
            <person name="Deplazes P."/>
            <person name="Estrada K."/>
            <person name="Fernandez C."/>
            <person name="Holland P.W."/>
            <person name="Hou J."/>
            <person name="Hu S."/>
            <person name="Huckvale T."/>
            <person name="Hung S.S."/>
            <person name="Kamenetzky L."/>
            <person name="Keane J.A."/>
            <person name="Kiss F."/>
            <person name="Koziol U."/>
            <person name="Lambert O."/>
            <person name="Liu K."/>
            <person name="Luo X."/>
            <person name="Luo Y."/>
            <person name="Macchiaroli N."/>
            <person name="Nichol S."/>
            <person name="Paps J."/>
            <person name="Parkinson J."/>
            <person name="Pouchkina-Stantcheva N."/>
            <person name="Riddiford N."/>
            <person name="Rosenzvit M."/>
            <person name="Salinas G."/>
            <person name="Wasmuth J.D."/>
            <person name="Zamanian M."/>
            <person name="Zheng Y."/>
            <person name="Cai X."/>
            <person name="Soberon X."/>
            <person name="Olson P.D."/>
            <person name="Laclette J.P."/>
            <person name="Brehm K."/>
            <person name="Berriman M."/>
            <person name="Garciarrubio A."/>
            <person name="Bobes R.J."/>
            <person name="Fragoso G."/>
            <person name="Sanchez-Flores A."/>
            <person name="Estrada K."/>
            <person name="Cevallos M.A."/>
            <person name="Morett E."/>
            <person name="Gonzalez V."/>
            <person name="Portillo T."/>
            <person name="Ochoa-Leyva A."/>
            <person name="Jose M.V."/>
            <person name="Sciutto E."/>
            <person name="Landa A."/>
            <person name="Jimenez L."/>
            <person name="Valdes V."/>
            <person name="Carrero J.C."/>
            <person name="Larralde C."/>
            <person name="Morales-Montor J."/>
            <person name="Limon-Lason J."/>
            <person name="Soberon X."/>
            <person name="Laclette J.P."/>
        </authorList>
    </citation>
    <scope>NUCLEOTIDE SEQUENCE [LARGE SCALE GENOMIC DNA]</scope>
</reference>
<evidence type="ECO:0000313" key="3">
    <source>
        <dbReference type="Proteomes" id="UP000017246"/>
    </source>
</evidence>
<gene>
    <name evidence="2" type="ORF">EmuJ_000907000</name>
</gene>
<dbReference type="OrthoDB" id="10532331at2759"/>
<organism evidence="2 3">
    <name type="scientific">Echinococcus multilocularis</name>
    <name type="common">Fox tapeworm</name>
    <dbReference type="NCBI Taxonomy" id="6211"/>
    <lineage>
        <taxon>Eukaryota</taxon>
        <taxon>Metazoa</taxon>
        <taxon>Spiralia</taxon>
        <taxon>Lophotrochozoa</taxon>
        <taxon>Platyhelminthes</taxon>
        <taxon>Cestoda</taxon>
        <taxon>Eucestoda</taxon>
        <taxon>Cyclophyllidea</taxon>
        <taxon>Taeniidae</taxon>
        <taxon>Echinococcus</taxon>
    </lineage>
</organism>
<accession>A0A068YDP8</accession>
<feature type="compositionally biased region" description="Basic and acidic residues" evidence="1">
    <location>
        <begin position="64"/>
        <end position="141"/>
    </location>
</feature>
<name>A0A068YDP8_ECHMU</name>
<evidence type="ECO:0000256" key="1">
    <source>
        <dbReference type="SAM" id="MobiDB-lite"/>
    </source>
</evidence>
<sequence>MTEVETKAPEVAAETDGAPETPACEETAQDKAGDEEAKGEKSKKKLSVRNWMKKMTNFHGKHSCKTEKERKSEPMANGKDDKGVKVEGKKEGSGEASTSEEKEAEPEAVKDEDHKQEAKEGMEEQSQLHHEGEGEEKGKPE</sequence>
<reference evidence="2" key="2">
    <citation type="submission" date="2015-11" db="EMBL/GenBank/DDBJ databases">
        <authorList>
            <person name="Zhang Y."/>
            <person name="Guo Z."/>
        </authorList>
    </citation>
    <scope>NUCLEOTIDE SEQUENCE</scope>
</reference>
<keyword evidence="3" id="KW-1185">Reference proteome</keyword>
<dbReference type="AlphaFoldDB" id="A0A068YDP8"/>